<evidence type="ECO:0000256" key="2">
    <source>
        <dbReference type="ARBA" id="ARBA00009056"/>
    </source>
</evidence>
<feature type="region of interest" description="Disordered" evidence="12">
    <location>
        <begin position="1"/>
        <end position="26"/>
    </location>
</feature>
<dbReference type="EC" id="2.1.1.211" evidence="3 11"/>
<gene>
    <name evidence="13" type="ORF">ZT3D7_G5755</name>
</gene>
<evidence type="ECO:0000256" key="1">
    <source>
        <dbReference type="ARBA" id="ARBA00004496"/>
    </source>
</evidence>
<keyword evidence="6 11" id="KW-0489">Methyltransferase</keyword>
<reference evidence="13 14" key="1">
    <citation type="submission" date="2016-06" db="EMBL/GenBank/DDBJ databases">
        <authorList>
            <person name="Kjaerup R.B."/>
            <person name="Dalgaard T.S."/>
            <person name="Juul-Madsen H.R."/>
        </authorList>
    </citation>
    <scope>NUCLEOTIDE SEQUENCE [LARGE SCALE GENOMIC DNA]</scope>
</reference>
<dbReference type="InterPro" id="IPR011671">
    <property type="entry name" value="tRNA_uracil_MeTrfase"/>
</dbReference>
<comment type="function">
    <text evidence="11">Adenosyl-L-methionine (AdoMet)-dependent tRNA (uracil-O(2)-)-methyltransferase.</text>
</comment>
<evidence type="ECO:0000256" key="10">
    <source>
        <dbReference type="ARBA" id="ARBA00047957"/>
    </source>
</evidence>
<keyword evidence="14" id="KW-1185">Reference proteome</keyword>
<dbReference type="STRING" id="1276538.A0A1X7RT45"/>
<dbReference type="GO" id="GO:0005737">
    <property type="term" value="C:cytoplasm"/>
    <property type="evidence" value="ECO:0007669"/>
    <property type="project" value="UniProtKB-SubCell"/>
</dbReference>
<evidence type="ECO:0000256" key="3">
    <source>
        <dbReference type="ARBA" id="ARBA00012795"/>
    </source>
</evidence>
<evidence type="ECO:0000256" key="9">
    <source>
        <dbReference type="ARBA" id="ARBA00022694"/>
    </source>
</evidence>
<keyword evidence="5 11" id="KW-0963">Cytoplasm</keyword>
<dbReference type="Pfam" id="PF07757">
    <property type="entry name" value="AdoMet_MTase"/>
    <property type="match status" value="2"/>
</dbReference>
<evidence type="ECO:0000313" key="14">
    <source>
        <dbReference type="Proteomes" id="UP000215127"/>
    </source>
</evidence>
<dbReference type="PANTHER" id="PTHR21210:SF0">
    <property type="entry name" value="TRNA (URACIL-O(2)-)-METHYLTRANSFERASE-RELATED"/>
    <property type="match status" value="1"/>
</dbReference>
<evidence type="ECO:0000256" key="5">
    <source>
        <dbReference type="ARBA" id="ARBA00022490"/>
    </source>
</evidence>
<proteinExistence type="inferred from homology"/>
<keyword evidence="8 11" id="KW-0949">S-adenosyl-L-methionine</keyword>
<dbReference type="AlphaFoldDB" id="A0A1X7RT45"/>
<protein>
    <recommendedName>
        <fullName evidence="4 11">tRNA (uracil-O(2)-)-methyltransferase</fullName>
        <ecNumber evidence="3 11">2.1.1.211</ecNumber>
    </recommendedName>
</protein>
<evidence type="ECO:0000256" key="7">
    <source>
        <dbReference type="ARBA" id="ARBA00022679"/>
    </source>
</evidence>
<comment type="catalytic activity">
    <reaction evidence="10 11">
        <text>uridine(44) in tRNA(Ser) + S-adenosyl-L-methionine = 2'-O-methyluridine(44) in tRNA(Ser) + S-adenosyl-L-homocysteine + H(+)</text>
        <dbReference type="Rhea" id="RHEA:43100"/>
        <dbReference type="Rhea" id="RHEA-COMP:10339"/>
        <dbReference type="Rhea" id="RHEA-COMP:10340"/>
        <dbReference type="ChEBI" id="CHEBI:15378"/>
        <dbReference type="ChEBI" id="CHEBI:57856"/>
        <dbReference type="ChEBI" id="CHEBI:59789"/>
        <dbReference type="ChEBI" id="CHEBI:65315"/>
        <dbReference type="ChEBI" id="CHEBI:74478"/>
        <dbReference type="EC" id="2.1.1.211"/>
    </reaction>
</comment>
<dbReference type="GO" id="GO:0141101">
    <property type="term" value="F:tRNA(Ser) (uridine(44)-2'-O-)-methyltransferase activity"/>
    <property type="evidence" value="ECO:0007669"/>
    <property type="project" value="UniProtKB-EC"/>
</dbReference>
<evidence type="ECO:0000256" key="4">
    <source>
        <dbReference type="ARBA" id="ARBA00017788"/>
    </source>
</evidence>
<accession>A0A1X7RT45</accession>
<dbReference type="Proteomes" id="UP000215127">
    <property type="component" value="Chromosome 5"/>
</dbReference>
<evidence type="ECO:0000256" key="8">
    <source>
        <dbReference type="ARBA" id="ARBA00022691"/>
    </source>
</evidence>
<comment type="subcellular location">
    <subcellularLocation>
        <location evidence="1 11">Cytoplasm</location>
    </subcellularLocation>
</comment>
<organism evidence="13 14">
    <name type="scientific">Zymoseptoria tritici (strain ST99CH_3D7)</name>
    <dbReference type="NCBI Taxonomy" id="1276538"/>
    <lineage>
        <taxon>Eukaryota</taxon>
        <taxon>Fungi</taxon>
        <taxon>Dikarya</taxon>
        <taxon>Ascomycota</taxon>
        <taxon>Pezizomycotina</taxon>
        <taxon>Dothideomycetes</taxon>
        <taxon>Dothideomycetidae</taxon>
        <taxon>Mycosphaerellales</taxon>
        <taxon>Mycosphaerellaceae</taxon>
        <taxon>Zymoseptoria</taxon>
    </lineage>
</organism>
<evidence type="ECO:0000313" key="13">
    <source>
        <dbReference type="EMBL" id="SMQ50602.1"/>
    </source>
</evidence>
<name>A0A1X7RT45_ZYMT9</name>
<sequence length="663" mass="74447">MPKQTSPTPILKDHNGTPIPSTKPTFTPVSGSQIKNLIALPTPLWQCILQAPCTFPSSLFSDVLLNIIRNPNLTSPLLFRADILYDSETDHLFDADGTWGEENGGAKWLKAEFRPRWPRRGEWEGWKLQRVLVRMLVPRNERRDEGMVQSCWLLRKSDESEDGSGTMEHHLVVLVPHVEAVEEMPFYHPAVEQLAFLHSWRAAPSPPRAPPQQNRSEIENRDEQFGTLTLFVLPFPNFTTTNTSTQNPSLAPIPDKIHRTSQILLQTVYKHATGLLTGYTKRVHHDRIIPQAQYQNTYSRLKSKYGRTISEQWVEVTDPGKHVFEDLGIAAWCIEVWRMLYEWPKGVNGVAERDESAREHGKEKPPFPGFVDIGCGNGLLAYILLSEGYPGWGFDARERKTWSIFPPEIRAKLQQRVLVPRTLQGEALGDGVQWHNGFFEPGTFIISNHADELTAWTPLLGYLNGSSWMAIPCCSHDLGGKRFRAPARSRGMVAKDKNIPPSLKEAVAIDDDDDESQSVRLSQQDIQSLDLNDESSNTTATVITANDKMQNTQAAETGSLARNPKQKKMPSAYSTLCSYVSSLSREVGYTPEEDILRIPSTRNTCVLGRANVVNGKVEEREVGSREELVKQIVEREMKMSVADVGVEWIARVEGLSVKGTGGH</sequence>
<evidence type="ECO:0000256" key="11">
    <source>
        <dbReference type="RuleBase" id="RU368004"/>
    </source>
</evidence>
<dbReference type="GO" id="GO:0030488">
    <property type="term" value="P:tRNA methylation"/>
    <property type="evidence" value="ECO:0007669"/>
    <property type="project" value="UniProtKB-UniRule"/>
</dbReference>
<keyword evidence="7 11" id="KW-0808">Transferase</keyword>
<dbReference type="EMBL" id="LT853696">
    <property type="protein sequence ID" value="SMQ50602.1"/>
    <property type="molecule type" value="Genomic_DNA"/>
</dbReference>
<evidence type="ECO:0000256" key="12">
    <source>
        <dbReference type="SAM" id="MobiDB-lite"/>
    </source>
</evidence>
<evidence type="ECO:0000256" key="6">
    <source>
        <dbReference type="ARBA" id="ARBA00022603"/>
    </source>
</evidence>
<keyword evidence="9 11" id="KW-0819">tRNA processing</keyword>
<comment type="similarity">
    <text evidence="2 11">Belongs to the TRM44 family.</text>
</comment>
<dbReference type="PANTHER" id="PTHR21210">
    <property type="entry name" value="TRNA (URACIL-O(2)-)-METHYLTRANSFERASE-RELATED"/>
    <property type="match status" value="1"/>
</dbReference>